<dbReference type="Proteomes" id="UP001295423">
    <property type="component" value="Unassembled WGS sequence"/>
</dbReference>
<reference evidence="2" key="1">
    <citation type="submission" date="2023-08" db="EMBL/GenBank/DDBJ databases">
        <authorList>
            <person name="Audoor S."/>
            <person name="Bilcke G."/>
        </authorList>
    </citation>
    <scope>NUCLEOTIDE SEQUENCE</scope>
</reference>
<sequence length="408" mass="45933">MAISRSRLILQRQTSGQSHLGRKVSGLLKRTLSSAPAITETTETASVVVDLPTRHSWKQPPRICGDVQELTESTASILEQPLGSLYVSNAAHSFKDPTSSIEHQRNEVYETADATIQQVEYLMRGHASFVEGSIYDRAGSTGSSLSGPEHLEQMQQLLQKMQQEGNLYMRLREEHLKLAEDETGEEDGETVAQSEESPDMDFAPPGATIAMYDVVLDSMAVQSERREDPLLFFQTSLQALQAFELDAEFLMTQEDKRKKEYFQQRDTYTLATPVTYNAALRGIAVHTSFANPQHRDNALNASFHLYNHMTHSEHLLRNSASIGYMLQIVNQALPDSRVKGNISVTFWKQACQMGLVTPQVVESMQSIHKDLKCGPEFEPVVKQLETPLSDFPQRYRRAVKQTRHSANY</sequence>
<gene>
    <name evidence="2" type="ORF">CYCCA115_LOCUS24230</name>
</gene>
<evidence type="ECO:0000256" key="1">
    <source>
        <dbReference type="SAM" id="MobiDB-lite"/>
    </source>
</evidence>
<protein>
    <submittedName>
        <fullName evidence="2">Uncharacterized protein</fullName>
    </submittedName>
</protein>
<dbReference type="EMBL" id="CAKOGP040002480">
    <property type="protein sequence ID" value="CAJ1970208.1"/>
    <property type="molecule type" value="Genomic_DNA"/>
</dbReference>
<organism evidence="2 3">
    <name type="scientific">Cylindrotheca closterium</name>
    <dbReference type="NCBI Taxonomy" id="2856"/>
    <lineage>
        <taxon>Eukaryota</taxon>
        <taxon>Sar</taxon>
        <taxon>Stramenopiles</taxon>
        <taxon>Ochrophyta</taxon>
        <taxon>Bacillariophyta</taxon>
        <taxon>Bacillariophyceae</taxon>
        <taxon>Bacillariophycidae</taxon>
        <taxon>Bacillariales</taxon>
        <taxon>Bacillariaceae</taxon>
        <taxon>Cylindrotheca</taxon>
    </lineage>
</organism>
<accession>A0AAD2PY67</accession>
<keyword evidence="3" id="KW-1185">Reference proteome</keyword>
<evidence type="ECO:0000313" key="3">
    <source>
        <dbReference type="Proteomes" id="UP001295423"/>
    </source>
</evidence>
<comment type="caution">
    <text evidence="2">The sequence shown here is derived from an EMBL/GenBank/DDBJ whole genome shotgun (WGS) entry which is preliminary data.</text>
</comment>
<proteinExistence type="predicted"/>
<name>A0AAD2PY67_9STRA</name>
<evidence type="ECO:0000313" key="2">
    <source>
        <dbReference type="EMBL" id="CAJ1970208.1"/>
    </source>
</evidence>
<feature type="region of interest" description="Disordered" evidence="1">
    <location>
        <begin position="180"/>
        <end position="204"/>
    </location>
</feature>
<dbReference type="AlphaFoldDB" id="A0AAD2PY67"/>